<comment type="cofactor">
    <cofactor evidence="1 11">
        <name>Zn(2+)</name>
        <dbReference type="ChEBI" id="CHEBI:29105"/>
    </cofactor>
</comment>
<keyword evidence="4" id="KW-0645">Protease</keyword>
<proteinExistence type="inferred from homology"/>
<keyword evidence="5 11" id="KW-0812">Transmembrane</keyword>
<feature type="domain" description="PDZ" evidence="12">
    <location>
        <begin position="191"/>
        <end position="262"/>
    </location>
</feature>
<dbReference type="SUPFAM" id="SSF50156">
    <property type="entry name" value="PDZ domain-like"/>
    <property type="match status" value="1"/>
</dbReference>
<reference evidence="13 14" key="1">
    <citation type="submission" date="2023-10" db="EMBL/GenBank/DDBJ databases">
        <title>Nicoliella lavandulae sp. nov. isolated from Lavandula angustifolia flowers.</title>
        <authorList>
            <person name="Alcantara C."/>
            <person name="Zuniga M."/>
            <person name="Landete J.M."/>
            <person name="Monedero V."/>
        </authorList>
    </citation>
    <scope>NUCLEOTIDE SEQUENCE [LARGE SCALE GENOMIC DNA]</scope>
    <source>
        <strain evidence="13 14">Es01</strain>
    </source>
</reference>
<evidence type="ECO:0000256" key="1">
    <source>
        <dbReference type="ARBA" id="ARBA00001947"/>
    </source>
</evidence>
<dbReference type="NCBIfam" id="TIGR00054">
    <property type="entry name" value="RIP metalloprotease RseP"/>
    <property type="match status" value="1"/>
</dbReference>
<comment type="caution">
    <text evidence="13">The sequence shown here is derived from an EMBL/GenBank/DDBJ whole genome shotgun (WGS) entry which is preliminary data.</text>
</comment>
<evidence type="ECO:0000256" key="6">
    <source>
        <dbReference type="ARBA" id="ARBA00022801"/>
    </source>
</evidence>
<keyword evidence="11" id="KW-0479">Metal-binding</keyword>
<dbReference type="CDD" id="cd06163">
    <property type="entry name" value="S2P-M50_PDZ_RseP-like"/>
    <property type="match status" value="1"/>
</dbReference>
<dbReference type="Pfam" id="PF17820">
    <property type="entry name" value="PDZ_6"/>
    <property type="match status" value="1"/>
</dbReference>
<keyword evidence="9 11" id="KW-0482">Metalloprotease</keyword>
<feature type="transmembrane region" description="Helical" evidence="11">
    <location>
        <begin position="176"/>
        <end position="196"/>
    </location>
</feature>
<dbReference type="GO" id="GO:0008237">
    <property type="term" value="F:metallopeptidase activity"/>
    <property type="evidence" value="ECO:0007669"/>
    <property type="project" value="UniProtKB-KW"/>
</dbReference>
<dbReference type="InterPro" id="IPR041489">
    <property type="entry name" value="PDZ_6"/>
</dbReference>
<dbReference type="PANTHER" id="PTHR42837:SF2">
    <property type="entry name" value="MEMBRANE METALLOPROTEASE ARASP2, CHLOROPLASTIC-RELATED"/>
    <property type="match status" value="1"/>
</dbReference>
<dbReference type="PANTHER" id="PTHR42837">
    <property type="entry name" value="REGULATOR OF SIGMA-E PROTEASE RSEP"/>
    <property type="match status" value="1"/>
</dbReference>
<evidence type="ECO:0000256" key="11">
    <source>
        <dbReference type="RuleBase" id="RU362031"/>
    </source>
</evidence>
<evidence type="ECO:0000256" key="8">
    <source>
        <dbReference type="ARBA" id="ARBA00022989"/>
    </source>
</evidence>
<dbReference type="Pfam" id="PF02163">
    <property type="entry name" value="Peptidase_M50"/>
    <property type="match status" value="1"/>
</dbReference>
<dbReference type="Gene3D" id="2.30.42.10">
    <property type="match status" value="1"/>
</dbReference>
<evidence type="ECO:0000313" key="14">
    <source>
        <dbReference type="Proteomes" id="UP001370590"/>
    </source>
</evidence>
<sequence>MITTIIAFIIVFGILVSVHEFGHFIVAKKSGIMVREFAIGMGPKIFAHHYNGTTYTIRLLPLGGYVRMAGGYDDEESLRPGMTVSLKLNDQDKVEQINTSNKNSLFKGIPLVVTNADLEKGLWIEGYENGDESNVKRYSVDHDAMIIEKDGTAIQIAPLDVQVQSASVWKRMLTNFAGVFNNVVLAIVAFTIFSFLQGGVLTNSNQIQVAKTNSVARDAGLKDGDRITAVNGTKTNDWTALVTNISDKTNGRPVNLTVERGNQTDQIKLKPKVITSNGKKSAQIGITRGINTNLGAMLVSGFTQTFAMVKTLLVAIGTMITGHFSLNDLGGPVAIFAHTEQAASLGLTGIVYFIAYLSIDLAIMNLLPIPALDGGKIIMNIIEAIRRKRTSEKVETVVTFIGFAFMVVLMVLVTWNDIERFFIH</sequence>
<evidence type="ECO:0000256" key="9">
    <source>
        <dbReference type="ARBA" id="ARBA00023049"/>
    </source>
</evidence>
<gene>
    <name evidence="13" type="primary">rseP</name>
    <name evidence="13" type="ORF">R4146_06070</name>
</gene>
<name>A0ABU8SLE6_9LACO</name>
<organism evidence="13 14">
    <name type="scientific">Nicoliella lavandulae</name>
    <dbReference type="NCBI Taxonomy" id="3082954"/>
    <lineage>
        <taxon>Bacteria</taxon>
        <taxon>Bacillati</taxon>
        <taxon>Bacillota</taxon>
        <taxon>Bacilli</taxon>
        <taxon>Lactobacillales</taxon>
        <taxon>Lactobacillaceae</taxon>
        <taxon>Nicoliella</taxon>
    </lineage>
</organism>
<dbReference type="InterPro" id="IPR008915">
    <property type="entry name" value="Peptidase_M50"/>
</dbReference>
<evidence type="ECO:0000313" key="13">
    <source>
        <dbReference type="EMBL" id="MEJ6400726.1"/>
    </source>
</evidence>
<dbReference type="InterPro" id="IPR036034">
    <property type="entry name" value="PDZ_sf"/>
</dbReference>
<accession>A0ABU8SLE6</accession>
<keyword evidence="8 11" id="KW-1133">Transmembrane helix</keyword>
<feature type="transmembrane region" description="Helical" evidence="11">
    <location>
        <begin position="6"/>
        <end position="26"/>
    </location>
</feature>
<dbReference type="RefSeq" id="WP_339960530.1">
    <property type="nucleotide sequence ID" value="NZ_JAWMWH010000001.1"/>
</dbReference>
<evidence type="ECO:0000259" key="12">
    <source>
        <dbReference type="SMART" id="SM00228"/>
    </source>
</evidence>
<dbReference type="EMBL" id="JAWMWH010000001">
    <property type="protein sequence ID" value="MEJ6400726.1"/>
    <property type="molecule type" value="Genomic_DNA"/>
</dbReference>
<keyword evidence="7 11" id="KW-0862">Zinc</keyword>
<evidence type="ECO:0000256" key="3">
    <source>
        <dbReference type="ARBA" id="ARBA00007931"/>
    </source>
</evidence>
<feature type="transmembrane region" description="Helical" evidence="11">
    <location>
        <begin position="394"/>
        <end position="415"/>
    </location>
</feature>
<dbReference type="Proteomes" id="UP001370590">
    <property type="component" value="Unassembled WGS sequence"/>
</dbReference>
<keyword evidence="10 11" id="KW-0472">Membrane</keyword>
<dbReference type="SMART" id="SM00228">
    <property type="entry name" value="PDZ"/>
    <property type="match status" value="1"/>
</dbReference>
<evidence type="ECO:0000256" key="7">
    <source>
        <dbReference type="ARBA" id="ARBA00022833"/>
    </source>
</evidence>
<keyword evidence="14" id="KW-1185">Reference proteome</keyword>
<comment type="similarity">
    <text evidence="3 11">Belongs to the peptidase M50B family.</text>
</comment>
<dbReference type="CDD" id="cd23081">
    <property type="entry name" value="cpPDZ_EcRseP-like"/>
    <property type="match status" value="1"/>
</dbReference>
<dbReference type="InterPro" id="IPR001478">
    <property type="entry name" value="PDZ"/>
</dbReference>
<evidence type="ECO:0000256" key="10">
    <source>
        <dbReference type="ARBA" id="ARBA00023136"/>
    </source>
</evidence>
<evidence type="ECO:0000256" key="4">
    <source>
        <dbReference type="ARBA" id="ARBA00022670"/>
    </source>
</evidence>
<protein>
    <recommendedName>
        <fullName evidence="11">Zinc metalloprotease</fullName>
        <ecNumber evidence="11">3.4.24.-</ecNumber>
    </recommendedName>
</protein>
<keyword evidence="6 11" id="KW-0378">Hydrolase</keyword>
<dbReference type="EC" id="3.4.24.-" evidence="11"/>
<dbReference type="InterPro" id="IPR004387">
    <property type="entry name" value="Pept_M50_Zn"/>
</dbReference>
<evidence type="ECO:0000256" key="5">
    <source>
        <dbReference type="ARBA" id="ARBA00022692"/>
    </source>
</evidence>
<comment type="subcellular location">
    <subcellularLocation>
        <location evidence="2">Membrane</location>
        <topology evidence="2">Multi-pass membrane protein</topology>
    </subcellularLocation>
</comment>
<evidence type="ECO:0000256" key="2">
    <source>
        <dbReference type="ARBA" id="ARBA00004141"/>
    </source>
</evidence>